<dbReference type="RefSeq" id="WP_070393715.1">
    <property type="nucleotide sequence ID" value="NZ_CP017599.1"/>
</dbReference>
<sequence>MVERLIGLMLEGLIGLMVECWLFAVNCQPTLLRTPQGNNQITLAFRPRDRVQPSTFNPPTFNLQPANLQPSTFQPSTFNLPTFNLQPWPKATLREQPD</sequence>
<organism evidence="1 2">
    <name type="scientific">Moorena producens PAL-8-15-08-1</name>
    <dbReference type="NCBI Taxonomy" id="1458985"/>
    <lineage>
        <taxon>Bacteria</taxon>
        <taxon>Bacillati</taxon>
        <taxon>Cyanobacteriota</taxon>
        <taxon>Cyanophyceae</taxon>
        <taxon>Coleofasciculales</taxon>
        <taxon>Coleofasciculaceae</taxon>
        <taxon>Moorena</taxon>
    </lineage>
</organism>
<name>A0A1D8TUE5_9CYAN</name>
<dbReference type="Proteomes" id="UP000177870">
    <property type="component" value="Chromosome"/>
</dbReference>
<dbReference type="OrthoDB" id="472172at2"/>
<gene>
    <name evidence="1" type="ORF">BJP34_19150</name>
</gene>
<protein>
    <submittedName>
        <fullName evidence="1">Uncharacterized protein</fullName>
    </submittedName>
</protein>
<evidence type="ECO:0000313" key="2">
    <source>
        <dbReference type="Proteomes" id="UP000177870"/>
    </source>
</evidence>
<proteinExistence type="predicted"/>
<reference evidence="2" key="1">
    <citation type="submission" date="2016-10" db="EMBL/GenBank/DDBJ databases">
        <title>Comparative genomics uncovers the prolific and rare metabolic potential of the cyanobacterial genus Moorea.</title>
        <authorList>
            <person name="Leao T."/>
            <person name="Castelao G."/>
            <person name="Korobeynikov A."/>
            <person name="Monroe E.A."/>
            <person name="Podell S."/>
            <person name="Glukhov E."/>
            <person name="Allen E."/>
            <person name="Gerwick W.H."/>
            <person name="Gerwick L."/>
        </authorList>
    </citation>
    <scope>NUCLEOTIDE SEQUENCE [LARGE SCALE GENOMIC DNA]</scope>
    <source>
        <strain evidence="2">PAL-8-15-08-1</strain>
    </source>
</reference>
<accession>A0A1D8TUE5</accession>
<dbReference type="STRING" id="1458985.BJP34_19150"/>
<dbReference type="AlphaFoldDB" id="A0A1D8TUE5"/>
<evidence type="ECO:0000313" key="1">
    <source>
        <dbReference type="EMBL" id="AOX01271.1"/>
    </source>
</evidence>
<dbReference type="EMBL" id="CP017599">
    <property type="protein sequence ID" value="AOX01271.1"/>
    <property type="molecule type" value="Genomic_DNA"/>
</dbReference>
<dbReference type="KEGG" id="mpro:BJP34_19150"/>